<reference evidence="1" key="1">
    <citation type="submission" date="2014-11" db="EMBL/GenBank/DDBJ databases">
        <authorList>
            <person name="Amaro Gonzalez C."/>
        </authorList>
    </citation>
    <scope>NUCLEOTIDE SEQUENCE</scope>
</reference>
<name>A0A0E9TLP2_ANGAN</name>
<proteinExistence type="predicted"/>
<protein>
    <submittedName>
        <fullName evidence="1">Uncharacterized protein</fullName>
    </submittedName>
</protein>
<sequence length="37" mass="4270">MRLCLGLQPNRLHTCMFCLFFCNTNIMTLLQGRPLIG</sequence>
<accession>A0A0E9TLP2</accession>
<organism evidence="1">
    <name type="scientific">Anguilla anguilla</name>
    <name type="common">European freshwater eel</name>
    <name type="synonym">Muraena anguilla</name>
    <dbReference type="NCBI Taxonomy" id="7936"/>
    <lineage>
        <taxon>Eukaryota</taxon>
        <taxon>Metazoa</taxon>
        <taxon>Chordata</taxon>
        <taxon>Craniata</taxon>
        <taxon>Vertebrata</taxon>
        <taxon>Euteleostomi</taxon>
        <taxon>Actinopterygii</taxon>
        <taxon>Neopterygii</taxon>
        <taxon>Teleostei</taxon>
        <taxon>Anguilliformes</taxon>
        <taxon>Anguillidae</taxon>
        <taxon>Anguilla</taxon>
    </lineage>
</organism>
<reference evidence="1" key="2">
    <citation type="journal article" date="2015" name="Fish Shellfish Immunol.">
        <title>Early steps in the European eel (Anguilla anguilla)-Vibrio vulnificus interaction in the gills: Role of the RtxA13 toxin.</title>
        <authorList>
            <person name="Callol A."/>
            <person name="Pajuelo D."/>
            <person name="Ebbesson L."/>
            <person name="Teles M."/>
            <person name="MacKenzie S."/>
            <person name="Amaro C."/>
        </authorList>
    </citation>
    <scope>NUCLEOTIDE SEQUENCE</scope>
</reference>
<evidence type="ECO:0000313" key="1">
    <source>
        <dbReference type="EMBL" id="JAH53673.1"/>
    </source>
</evidence>
<dbReference type="EMBL" id="GBXM01054904">
    <property type="protein sequence ID" value="JAH53673.1"/>
    <property type="molecule type" value="Transcribed_RNA"/>
</dbReference>
<dbReference type="AlphaFoldDB" id="A0A0E9TLP2"/>